<dbReference type="RefSeq" id="XP_043148694.1">
    <property type="nucleotide sequence ID" value="XM_043292759.1"/>
</dbReference>
<dbReference type="EMBL" id="BBXM02000006">
    <property type="protein sequence ID" value="GIC91428.1"/>
    <property type="molecule type" value="Genomic_DNA"/>
</dbReference>
<feature type="coiled-coil region" evidence="1">
    <location>
        <begin position="359"/>
        <end position="386"/>
    </location>
</feature>
<organism evidence="2 3">
    <name type="scientific">Aspergillus udagawae</name>
    <dbReference type="NCBI Taxonomy" id="91492"/>
    <lineage>
        <taxon>Eukaryota</taxon>
        <taxon>Fungi</taxon>
        <taxon>Dikarya</taxon>
        <taxon>Ascomycota</taxon>
        <taxon>Pezizomycotina</taxon>
        <taxon>Eurotiomycetes</taxon>
        <taxon>Eurotiomycetidae</taxon>
        <taxon>Eurotiales</taxon>
        <taxon>Aspergillaceae</taxon>
        <taxon>Aspergillus</taxon>
        <taxon>Aspergillus subgen. Fumigati</taxon>
    </lineage>
</organism>
<proteinExistence type="predicted"/>
<keyword evidence="1" id="KW-0175">Coiled coil</keyword>
<dbReference type="SUPFAM" id="SSF50494">
    <property type="entry name" value="Trypsin-like serine proteases"/>
    <property type="match status" value="1"/>
</dbReference>
<dbReference type="Proteomes" id="UP000036893">
    <property type="component" value="Unassembled WGS sequence"/>
</dbReference>
<dbReference type="AlphaFoldDB" id="A0A8E0QUZ3"/>
<protein>
    <submittedName>
        <fullName evidence="2">Uncharacterized protein</fullName>
    </submittedName>
</protein>
<evidence type="ECO:0000313" key="2">
    <source>
        <dbReference type="EMBL" id="GIC91428.1"/>
    </source>
</evidence>
<reference evidence="2" key="2">
    <citation type="submission" date="2021-01" db="EMBL/GenBank/DDBJ databases">
        <title>Pan-genome distribution and transcriptional activeness of fungal secondary metabolism genes in Aspergillus section Fumigati.</title>
        <authorList>
            <person name="Takahashi H."/>
            <person name="Umemura M."/>
            <person name="Ninomiya A."/>
            <person name="Kusuya Y."/>
            <person name="Urayama S."/>
            <person name="Shimizu M."/>
            <person name="Watanabe A."/>
            <person name="Kamei K."/>
            <person name="Yaguchi T."/>
            <person name="Hagiwara D."/>
        </authorList>
    </citation>
    <scope>NUCLEOTIDE SEQUENCE</scope>
    <source>
        <strain evidence="2">IFM 46973</strain>
    </source>
</reference>
<comment type="caution">
    <text evidence="2">The sequence shown here is derived from an EMBL/GenBank/DDBJ whole genome shotgun (WGS) entry which is preliminary data.</text>
</comment>
<evidence type="ECO:0000256" key="1">
    <source>
        <dbReference type="SAM" id="Coils"/>
    </source>
</evidence>
<dbReference type="GeneID" id="66995348"/>
<dbReference type="InterPro" id="IPR009003">
    <property type="entry name" value="Peptidase_S1_PA"/>
</dbReference>
<reference evidence="2" key="1">
    <citation type="journal article" date="2015" name="Genome Announc.">
        <title>Draft Genome Sequence of the Pathogenic Filamentous Fungus Aspergillus udagawae Strain IFM 46973T.</title>
        <authorList>
            <person name="Kusuya Y."/>
            <person name="Takahashi-Nakaguchi A."/>
            <person name="Takahashi H."/>
            <person name="Yaguchi T."/>
        </authorList>
    </citation>
    <scope>NUCLEOTIDE SEQUENCE</scope>
    <source>
        <strain evidence="2">IFM 46973</strain>
    </source>
</reference>
<evidence type="ECO:0000313" key="3">
    <source>
        <dbReference type="Proteomes" id="UP000036893"/>
    </source>
</evidence>
<name>A0A8E0QUZ3_9EURO</name>
<gene>
    <name evidence="2" type="ORF">Aud_007871</name>
</gene>
<accession>A0A8E0QUZ3</accession>
<sequence length="645" mass="70717">MSVPPSNPNPSFGFPTLPGSLRKRRSLLRESEDSDGTMGIEQYLMSCDPYRSTNLPNFWPYPLMLTESRELQETLRPVKYGISAILKAHGFAERVPFLPYVAQKPHYPGGDTPVNLLRVILLAADDHPRRFGPAKDDLTRLLNERGITDMFVEIVNIDLCFQPSLFPMPPDHGLVVGFEEGKQSILDLLQSTLGNNWRLLCPFNVGRVEAEAGPGVVIIVDPLTRANWSVLDTEIKSLLARHCQLQTIEVEFLPGDLKFLNGTSFAGRADGPAMGSSVGIHGDTNSGTLGGYVTLTKGGEVLKGFLTNYHVVSPLGPKSGPPDKCLADSGRFGSSWMRQTEMNQFEMESFSRQDTQATLSDLDTKISATNEQIERLSERIREREEMGGGSATKLRDRLNNFQSIVSGYRREHQNVTSMPHLMGRVTATSGKAILGKRISDWAFVQMNDAAIEKFFRPNHMFPVREDQQPGRYKAGESLAPSAGETLTDFGPLVEGDVYFKMGRTTGVTTGVCHGTRAICHWKDSIRYDLIGNENGLSVTTTEEYIIVSKRLDSAEHTQASFAEDGDSGSIVIDTDGNVCGLVYAGFSGKCGPPGNEHSYVNAGLVTPITEVAQSVKLLTVRKDKDNKIISAPAELGLPQPSESQS</sequence>